<dbReference type="GO" id="GO:0030436">
    <property type="term" value="P:asexual sporulation"/>
    <property type="evidence" value="ECO:0007669"/>
    <property type="project" value="InterPro"/>
</dbReference>
<dbReference type="Proteomes" id="UP000077271">
    <property type="component" value="Unassembled WGS sequence"/>
</dbReference>
<dbReference type="OrthoDB" id="2721675at2"/>
<reference evidence="4 5" key="1">
    <citation type="submission" date="2016-01" db="EMBL/GenBank/DDBJ databases">
        <title>Investigation of taxonomic status of Bacillus aminovorans.</title>
        <authorList>
            <person name="Verma A."/>
            <person name="Pal Y."/>
            <person name="Krishnamurthi S."/>
        </authorList>
    </citation>
    <scope>NUCLEOTIDE SEQUENCE [LARGE SCALE GENOMIC DNA]</scope>
    <source>
        <strain evidence="4 5">DSM 4337</strain>
    </source>
</reference>
<dbReference type="RefSeq" id="WP_018391990.1">
    <property type="nucleotide sequence ID" value="NZ_LQWZ01000001.1"/>
</dbReference>
<evidence type="ECO:0000256" key="3">
    <source>
        <dbReference type="ARBA" id="ARBA00022969"/>
    </source>
</evidence>
<comment type="caution">
    <text evidence="4">The sequence shown here is derived from an EMBL/GenBank/DDBJ whole genome shotgun (WGS) entry which is preliminary data.</text>
</comment>
<evidence type="ECO:0000313" key="4">
    <source>
        <dbReference type="EMBL" id="OAH59637.1"/>
    </source>
</evidence>
<sequence length="62" mass="6915">MELVRAKQIVSTPSSNVEVQFNGVSVWIDEIHDNGKTATVHLRGLGEERTEVGIEDLEEITH</sequence>
<name>A0A177L2S9_9BACI</name>
<dbReference type="InterPro" id="IPR012610">
    <property type="entry name" value="SASP_SspH"/>
</dbReference>
<comment type="subcellular location">
    <subcellularLocation>
        <location evidence="1">Spore core</location>
    </subcellularLocation>
</comment>
<evidence type="ECO:0000256" key="1">
    <source>
        <dbReference type="ARBA" id="ARBA00004288"/>
    </source>
</evidence>
<accession>A0A177L2S9</accession>
<evidence type="ECO:0000256" key="2">
    <source>
        <dbReference type="ARBA" id="ARBA00006573"/>
    </source>
</evidence>
<dbReference type="GO" id="GO:0030435">
    <property type="term" value="P:sporulation resulting in formation of a cellular spore"/>
    <property type="evidence" value="ECO:0007669"/>
    <property type="project" value="UniProtKB-KW"/>
</dbReference>
<evidence type="ECO:0000313" key="5">
    <source>
        <dbReference type="Proteomes" id="UP000077271"/>
    </source>
</evidence>
<dbReference type="Pfam" id="PF08141">
    <property type="entry name" value="SspH"/>
    <property type="match status" value="1"/>
</dbReference>
<gene>
    <name evidence="4" type="ORF">AWH48_00590</name>
</gene>
<organism evidence="4 5">
    <name type="scientific">Domibacillus aminovorans</name>
    <dbReference type="NCBI Taxonomy" id="29332"/>
    <lineage>
        <taxon>Bacteria</taxon>
        <taxon>Bacillati</taxon>
        <taxon>Bacillota</taxon>
        <taxon>Bacilli</taxon>
        <taxon>Bacillales</taxon>
        <taxon>Bacillaceae</taxon>
        <taxon>Domibacillus</taxon>
    </lineage>
</organism>
<keyword evidence="3" id="KW-0749">Sporulation</keyword>
<comment type="similarity">
    <text evidence="2">Belongs to the SspH family.</text>
</comment>
<proteinExistence type="inferred from homology"/>
<dbReference type="GO" id="GO:0042601">
    <property type="term" value="C:endospore-forming forespore"/>
    <property type="evidence" value="ECO:0007669"/>
    <property type="project" value="InterPro"/>
</dbReference>
<dbReference type="EMBL" id="LQWZ01000001">
    <property type="protein sequence ID" value="OAH59637.1"/>
    <property type="molecule type" value="Genomic_DNA"/>
</dbReference>
<protein>
    <submittedName>
        <fullName evidence="4">Spore protein</fullName>
    </submittedName>
</protein>
<dbReference type="AlphaFoldDB" id="A0A177L2S9"/>